<dbReference type="NCBIfam" id="TIGR03363">
    <property type="entry name" value="VI_chp_8"/>
    <property type="match status" value="1"/>
</dbReference>
<dbReference type="PANTHER" id="PTHR37951">
    <property type="entry name" value="CYTOPLASMIC PROTEIN-RELATED"/>
    <property type="match status" value="1"/>
</dbReference>
<dbReference type="AlphaFoldDB" id="A0A8J2YZ54"/>
<dbReference type="InterPro" id="IPR010657">
    <property type="entry name" value="ImpA_N"/>
</dbReference>
<reference evidence="2" key="2">
    <citation type="submission" date="2020-09" db="EMBL/GenBank/DDBJ databases">
        <authorList>
            <person name="Sun Q."/>
            <person name="Zhou Y."/>
        </authorList>
    </citation>
    <scope>NUCLEOTIDE SEQUENCE</scope>
    <source>
        <strain evidence="2">CGMCC 1.15725</strain>
    </source>
</reference>
<accession>A0A8J2YZ54</accession>
<evidence type="ECO:0000313" key="2">
    <source>
        <dbReference type="EMBL" id="GGF34656.1"/>
    </source>
</evidence>
<evidence type="ECO:0000313" key="3">
    <source>
        <dbReference type="Proteomes" id="UP000646365"/>
    </source>
</evidence>
<proteinExistence type="predicted"/>
<gene>
    <name evidence="2" type="ORF">GCM10011611_46120</name>
</gene>
<reference evidence="2" key="1">
    <citation type="journal article" date="2014" name="Int. J. Syst. Evol. Microbiol.">
        <title>Complete genome sequence of Corynebacterium casei LMG S-19264T (=DSM 44701T), isolated from a smear-ripened cheese.</title>
        <authorList>
            <consortium name="US DOE Joint Genome Institute (JGI-PGF)"/>
            <person name="Walter F."/>
            <person name="Albersmeier A."/>
            <person name="Kalinowski J."/>
            <person name="Ruckert C."/>
        </authorList>
    </citation>
    <scope>NUCLEOTIDE SEQUENCE</scope>
    <source>
        <strain evidence="2">CGMCC 1.15725</strain>
    </source>
</reference>
<protein>
    <submittedName>
        <fullName evidence="2">Type VI secretion protein</fullName>
    </submittedName>
</protein>
<comment type="caution">
    <text evidence="2">The sequence shown here is derived from an EMBL/GenBank/DDBJ whole genome shotgun (WGS) entry which is preliminary data.</text>
</comment>
<dbReference type="EMBL" id="BMJQ01000013">
    <property type="protein sequence ID" value="GGF34656.1"/>
    <property type="molecule type" value="Genomic_DNA"/>
</dbReference>
<feature type="domain" description="ImpA N-terminal" evidence="1">
    <location>
        <begin position="5"/>
        <end position="114"/>
    </location>
</feature>
<sequence length="336" mass="36019">MTPQSLYFRLRDARSEGRAQERIADNDPTATDDGFRHWTAVRELAIAALAAETKDLEIAAWLTESLVRCDGLAGLVVGAELLRGLVERFWERNLFPPPDEDGLEGRLAPIAGLDGEGGNGALLQPLRKLVMFERGDGTPVSFWQFEQSEDVAALADTARKNQRLAAGVPPFAELEAEARGAGRPMLAAMVADAAHAIAAWRALKTALDAAAGRDAPALGRVLDLLNKLHRVAARYAGLPAAAVEATAVEAIQAADVPVVHVQAAEAQPDREALLAELSRIAALFRKTEPNSPISYTLEEAIRRARLTLPELLKEMMPDAAPRAALLVGLGINATLE</sequence>
<evidence type="ECO:0000259" key="1">
    <source>
        <dbReference type="Pfam" id="PF06812"/>
    </source>
</evidence>
<dbReference type="PANTHER" id="PTHR37951:SF1">
    <property type="entry name" value="TYPE VI SECRETION SYSTEM COMPONENT TSSA1"/>
    <property type="match status" value="1"/>
</dbReference>
<dbReference type="InterPro" id="IPR017740">
    <property type="entry name" value="TssA-like"/>
</dbReference>
<keyword evidence="3" id="KW-1185">Reference proteome</keyword>
<organism evidence="2 3">
    <name type="scientific">Aliidongia dinghuensis</name>
    <dbReference type="NCBI Taxonomy" id="1867774"/>
    <lineage>
        <taxon>Bacteria</taxon>
        <taxon>Pseudomonadati</taxon>
        <taxon>Pseudomonadota</taxon>
        <taxon>Alphaproteobacteria</taxon>
        <taxon>Rhodospirillales</taxon>
        <taxon>Dongiaceae</taxon>
        <taxon>Aliidongia</taxon>
    </lineage>
</organism>
<name>A0A8J2YZ54_9PROT</name>
<dbReference type="Pfam" id="PF06812">
    <property type="entry name" value="ImpA_N"/>
    <property type="match status" value="1"/>
</dbReference>
<dbReference type="Proteomes" id="UP000646365">
    <property type="component" value="Unassembled WGS sequence"/>
</dbReference>